<evidence type="ECO:0000256" key="1">
    <source>
        <dbReference type="SAM" id="MobiDB-lite"/>
    </source>
</evidence>
<organism evidence="2 3">
    <name type="scientific">Lentinus brumalis</name>
    <dbReference type="NCBI Taxonomy" id="2498619"/>
    <lineage>
        <taxon>Eukaryota</taxon>
        <taxon>Fungi</taxon>
        <taxon>Dikarya</taxon>
        <taxon>Basidiomycota</taxon>
        <taxon>Agaricomycotina</taxon>
        <taxon>Agaricomycetes</taxon>
        <taxon>Polyporales</taxon>
        <taxon>Polyporaceae</taxon>
        <taxon>Lentinus</taxon>
    </lineage>
</organism>
<name>A0A371CW44_9APHY</name>
<dbReference type="Proteomes" id="UP000256964">
    <property type="component" value="Unassembled WGS sequence"/>
</dbReference>
<sequence length="515" mass="55561">MGPALVPCHCRDCKGTAIPRGTRDKHGARMLREKRAGCDFARVQPATSSISPAGHVSGRNKIVKTHHKPAELAVYAESTSGGFEGHGGSDSPGAAVDLQATITWALNEAREDAPQDALHLADTTPVPWQPHLSAGAATTTLHIAGQHPYSSVLSFPLQATNTTATTAYPSLSPVRCDLPLSNSQPALDRLGIVSPSHSFPLPLVPELGESASSTVLTPETPETIDRSIPDLICDDDWEDADAEGEEEPLEDSMEVDFVPSGSPHGTTTAAHAAPPFLGQGHPPQQAKAQGDTPAEELDPFVAASSKKGHPSLLLSLSHHHPAVLLAFILCAWLHLAGHLPFRFCDVVLVVICQIFRELGHSALIPEMHTTLAAVLNTLRLDVPFQIFPCCPECRLVHPESVLADPKAVCSNCATPLFTFEGNWLRRSNPKRRLSFPFKSLTEQLQALLAVAGMEDHMDAWRHRSRILGRLADIFDGWVCRNLKGPDNSPFFRHDLPEGPDGELRIGVALGLDWCV</sequence>
<gene>
    <name evidence="2" type="ORF">OH76DRAFT_1096209</name>
</gene>
<reference evidence="2 3" key="1">
    <citation type="journal article" date="2018" name="Biotechnol. Biofuels">
        <title>Integrative visual omics of the white-rot fungus Polyporus brumalis exposes the biotechnological potential of its oxidative enzymes for delignifying raw plant biomass.</title>
        <authorList>
            <person name="Miyauchi S."/>
            <person name="Rancon A."/>
            <person name="Drula E."/>
            <person name="Hage H."/>
            <person name="Chaduli D."/>
            <person name="Favel A."/>
            <person name="Grisel S."/>
            <person name="Henrissat B."/>
            <person name="Herpoel-Gimbert I."/>
            <person name="Ruiz-Duenas F.J."/>
            <person name="Chevret D."/>
            <person name="Hainaut M."/>
            <person name="Lin J."/>
            <person name="Wang M."/>
            <person name="Pangilinan J."/>
            <person name="Lipzen A."/>
            <person name="Lesage-Meessen L."/>
            <person name="Navarro D."/>
            <person name="Riley R."/>
            <person name="Grigoriev I.V."/>
            <person name="Zhou S."/>
            <person name="Raouche S."/>
            <person name="Rosso M.N."/>
        </authorList>
    </citation>
    <scope>NUCLEOTIDE SEQUENCE [LARGE SCALE GENOMIC DNA]</scope>
    <source>
        <strain evidence="2 3">BRFM 1820</strain>
    </source>
</reference>
<dbReference type="AlphaFoldDB" id="A0A371CW44"/>
<dbReference type="EMBL" id="KZ857449">
    <property type="protein sequence ID" value="RDX44512.1"/>
    <property type="molecule type" value="Genomic_DNA"/>
</dbReference>
<keyword evidence="3" id="KW-1185">Reference proteome</keyword>
<proteinExistence type="predicted"/>
<feature type="region of interest" description="Disordered" evidence="1">
    <location>
        <begin position="212"/>
        <end position="231"/>
    </location>
</feature>
<dbReference type="OrthoDB" id="3239894at2759"/>
<evidence type="ECO:0000313" key="3">
    <source>
        <dbReference type="Proteomes" id="UP000256964"/>
    </source>
</evidence>
<evidence type="ECO:0000313" key="2">
    <source>
        <dbReference type="EMBL" id="RDX44512.1"/>
    </source>
</evidence>
<feature type="region of interest" description="Disordered" evidence="1">
    <location>
        <begin position="258"/>
        <end position="294"/>
    </location>
</feature>
<protein>
    <submittedName>
        <fullName evidence="2">Uncharacterized protein</fullName>
    </submittedName>
</protein>
<accession>A0A371CW44</accession>
<feature type="compositionally biased region" description="Low complexity" evidence="1">
    <location>
        <begin position="263"/>
        <end position="275"/>
    </location>
</feature>